<keyword evidence="2" id="KW-1133">Transmembrane helix</keyword>
<evidence type="ECO:0000256" key="1">
    <source>
        <dbReference type="SAM" id="MobiDB-lite"/>
    </source>
</evidence>
<dbReference type="STRING" id="1449351.RISW2_06150"/>
<feature type="transmembrane region" description="Helical" evidence="2">
    <location>
        <begin position="6"/>
        <end position="27"/>
    </location>
</feature>
<evidence type="ECO:0000313" key="4">
    <source>
        <dbReference type="Proteomes" id="UP000023430"/>
    </source>
</evidence>
<feature type="compositionally biased region" description="Low complexity" evidence="1">
    <location>
        <begin position="164"/>
        <end position="187"/>
    </location>
</feature>
<keyword evidence="2" id="KW-0472">Membrane</keyword>
<comment type="caution">
    <text evidence="3">The sequence shown here is derived from an EMBL/GenBank/DDBJ whole genome shotgun (WGS) entry which is preliminary data.</text>
</comment>
<dbReference type="AlphaFoldDB" id="X7F915"/>
<dbReference type="EMBL" id="JAME01000018">
    <property type="protein sequence ID" value="ETX28549.1"/>
    <property type="molecule type" value="Genomic_DNA"/>
</dbReference>
<keyword evidence="2" id="KW-0812">Transmembrane</keyword>
<sequence>MDEKLIFAGVGGAVIGVVIGIVAGGGTPDLTEIRGAMAEAVAPASEESAALSGRVGGLEETLAGLSERLSGIETQLSEAPDPAEGLAPLQEEVSGLRSSMEEELATLRGALQEGLSAAADAQAGLQESLSGLGEGLGSLSTALSAMGPGGGAGGDAASGGGGDASAPAPEGSGSDAASSDDAASGEDGATEEAAAEPSPEPAPETGDELSPGMTAIFADGAVRVFVSRIDTETGTARLIMNGAPAVLPANAKRIVAGDGEPCLVRLDGVNESGAQISAMCGADIPEPEGVGMGETAMLGDGAARVFVSGVSADGLTARVAVNGISPQQVRVGESVPAGTEGCTVSVDDIDRGHVTFGYACGD</sequence>
<feature type="region of interest" description="Disordered" evidence="1">
    <location>
        <begin position="150"/>
        <end position="212"/>
    </location>
</feature>
<organism evidence="3 4">
    <name type="scientific">Roseivivax isoporae LMG 25204</name>
    <dbReference type="NCBI Taxonomy" id="1449351"/>
    <lineage>
        <taxon>Bacteria</taxon>
        <taxon>Pseudomonadati</taxon>
        <taxon>Pseudomonadota</taxon>
        <taxon>Alphaproteobacteria</taxon>
        <taxon>Rhodobacterales</taxon>
        <taxon>Roseobacteraceae</taxon>
        <taxon>Roseivivax</taxon>
    </lineage>
</organism>
<keyword evidence="4" id="KW-1185">Reference proteome</keyword>
<dbReference type="eggNOG" id="ENOG502ZCA2">
    <property type="taxonomic scope" value="Bacteria"/>
</dbReference>
<dbReference type="RefSeq" id="WP_043771666.1">
    <property type="nucleotide sequence ID" value="NZ_JAME01000018.1"/>
</dbReference>
<reference evidence="3 4" key="1">
    <citation type="submission" date="2014-01" db="EMBL/GenBank/DDBJ databases">
        <title>Roseivivax isoporae LMG 25204 Genome Sequencing.</title>
        <authorList>
            <person name="Lai Q."/>
            <person name="Li G."/>
            <person name="Shao Z."/>
        </authorList>
    </citation>
    <scope>NUCLEOTIDE SEQUENCE [LARGE SCALE GENOMIC DNA]</scope>
    <source>
        <strain evidence="3 4">LMG 25204</strain>
    </source>
</reference>
<accession>X7F915</accession>
<dbReference type="OrthoDB" id="7874005at2"/>
<evidence type="ECO:0000256" key="2">
    <source>
        <dbReference type="SAM" id="Phobius"/>
    </source>
</evidence>
<evidence type="ECO:0000313" key="3">
    <source>
        <dbReference type="EMBL" id="ETX28549.1"/>
    </source>
</evidence>
<protein>
    <submittedName>
        <fullName evidence="3">Uncharacterized protein</fullName>
    </submittedName>
</protein>
<proteinExistence type="predicted"/>
<dbReference type="Proteomes" id="UP000023430">
    <property type="component" value="Unassembled WGS sequence"/>
</dbReference>
<name>X7F915_9RHOB</name>
<gene>
    <name evidence="3" type="ORF">RISW2_06150</name>
</gene>
<feature type="compositionally biased region" description="Gly residues" evidence="1">
    <location>
        <begin position="150"/>
        <end position="163"/>
    </location>
</feature>